<dbReference type="EC" id="2.3.1.242" evidence="9"/>
<dbReference type="GO" id="GO:0008951">
    <property type="term" value="F:palmitoleoyl [acyl-carrier-protein]-dependent acyltransferase activity"/>
    <property type="evidence" value="ECO:0007669"/>
    <property type="project" value="InterPro"/>
</dbReference>
<comment type="catalytic activity">
    <reaction evidence="9">
        <text>an alpha-Kdo-(2-&gt;4)-alpha-Kdo-(2-&gt;6)-lipid IVA + a fatty acyl-[ACP] = an acyl-alpha-Kdo-(2-&gt;4)-alpha-Kdo-(2-&gt;6)-lipid IVA + holo-[ACP]</text>
        <dbReference type="Rhea" id="RHEA:74287"/>
        <dbReference type="Rhea" id="RHEA-COMP:9685"/>
        <dbReference type="Rhea" id="RHEA-COMP:14125"/>
        <dbReference type="ChEBI" id="CHEBI:64479"/>
        <dbReference type="ChEBI" id="CHEBI:138651"/>
        <dbReference type="ChEBI" id="CHEBI:176429"/>
        <dbReference type="ChEBI" id="CHEBI:193149"/>
        <dbReference type="EC" id="2.3.1.242"/>
    </reaction>
</comment>
<keyword evidence="1 9" id="KW-1003">Cell membrane</keyword>
<dbReference type="GO" id="GO:0009245">
    <property type="term" value="P:lipid A biosynthetic process"/>
    <property type="evidence" value="ECO:0007669"/>
    <property type="project" value="InterPro"/>
</dbReference>
<dbReference type="NCBIfam" id="NF005952">
    <property type="entry name" value="PRK08025.1"/>
    <property type="match status" value="1"/>
</dbReference>
<dbReference type="Pfam" id="PF03279">
    <property type="entry name" value="Lip_A_acyltrans"/>
    <property type="match status" value="1"/>
</dbReference>
<evidence type="ECO:0000256" key="8">
    <source>
        <dbReference type="ARBA" id="ARBA00023315"/>
    </source>
</evidence>
<sequence>MSQHFTKILLHPRYWITWFGLGLLWIIVQLPYPALHLLGSTLGRSSRPFLKRRRRIADKNIELCFPEMTTKARDQLVRKNFVSLGLGLMETGMAWFWSDARVRKWFEVEGIENLTKATRGVMVLGVHFMSLELCGRVMGVCHPMMATYRPHNNLLMEWIQTKGRMRSNKAMINRRNLLGFVRALKAGEAVWFAPDQDYGPEGSVFAPFFCVKNAATTNGTFVLSKLARADLITLSMIRLSNKKGYRMFISSPLLDYPKGDEIIAANYINKIIEKEICRAPEQYLWMHRRFKTRPEGELSVYK</sequence>
<keyword evidence="2 9" id="KW-0997">Cell inner membrane</keyword>
<feature type="transmembrane region" description="Helical" evidence="9">
    <location>
        <begin position="15"/>
        <end position="38"/>
    </location>
</feature>
<keyword evidence="5 9" id="KW-0448">Lipopolysaccharide biosynthesis</keyword>
<dbReference type="InterPro" id="IPR030857">
    <property type="entry name" value="Lipid_A_LpxP"/>
</dbReference>
<dbReference type="UniPathway" id="UPA00030"/>
<dbReference type="PIRSF" id="PIRSF026649">
    <property type="entry name" value="MsbB"/>
    <property type="match status" value="1"/>
</dbReference>
<reference evidence="10" key="1">
    <citation type="submission" date="2016-05" db="EMBL/GenBank/DDBJ databases">
        <authorList>
            <person name="Cock P.J.A."/>
            <person name="Cock P.J.A."/>
        </authorList>
    </citation>
    <scope>NUCLEOTIDE SEQUENCE</scope>
    <source>
        <strain evidence="10">PWN146_assembly</strain>
    </source>
</reference>
<evidence type="ECO:0000256" key="4">
    <source>
        <dbReference type="ARBA" id="ARBA00022692"/>
    </source>
</evidence>
<evidence type="ECO:0000256" key="5">
    <source>
        <dbReference type="ARBA" id="ARBA00022985"/>
    </source>
</evidence>
<dbReference type="HAMAP" id="MF_01942">
    <property type="entry name" value="Lipid_A_LpxL_LpxP"/>
    <property type="match status" value="1"/>
</dbReference>
<name>A0A1C3H996_SERMA</name>
<evidence type="ECO:0000256" key="7">
    <source>
        <dbReference type="ARBA" id="ARBA00023136"/>
    </source>
</evidence>
<evidence type="ECO:0000256" key="1">
    <source>
        <dbReference type="ARBA" id="ARBA00022475"/>
    </source>
</evidence>
<dbReference type="InterPro" id="IPR004960">
    <property type="entry name" value="LipA_acyltrans"/>
</dbReference>
<gene>
    <name evidence="10" type="primary">htrB_1</name>
    <name evidence="9" type="synonym">lpxP</name>
    <name evidence="10" type="ORF">PWN146_00270</name>
</gene>
<feature type="transmembrane region" description="Helical" evidence="9">
    <location>
        <begin position="81"/>
        <end position="98"/>
    </location>
</feature>
<comment type="function">
    <text evidence="9">Catalyzes the transfer of an acyl chain from an acyl-[acyl-carrier-protein] (ACP) to Kdo(2)-lipid IV(A) to form Kdo(2)-(acyl)-lipid IV(A).</text>
</comment>
<dbReference type="GO" id="GO:0009103">
    <property type="term" value="P:lipopolysaccharide biosynthetic process"/>
    <property type="evidence" value="ECO:0007669"/>
    <property type="project" value="UniProtKB-UniRule"/>
</dbReference>
<accession>A0A1C3H996</accession>
<comment type="caution">
    <text evidence="9">Lacks conserved residue(s) required for the propagation of feature annotation.</text>
</comment>
<keyword evidence="6 9" id="KW-1133">Transmembrane helix</keyword>
<dbReference type="PANTHER" id="PTHR30606:SF7">
    <property type="entry name" value="LIPID A BIOSYNTHESIS PALMITOLEOYLTRANSFERASE"/>
    <property type="match status" value="1"/>
</dbReference>
<dbReference type="GO" id="GO:0005886">
    <property type="term" value="C:plasma membrane"/>
    <property type="evidence" value="ECO:0007669"/>
    <property type="project" value="UniProtKB-SubCell"/>
</dbReference>
<organism evidence="10">
    <name type="scientific">Serratia marcescens</name>
    <dbReference type="NCBI Taxonomy" id="615"/>
    <lineage>
        <taxon>Bacteria</taxon>
        <taxon>Pseudomonadati</taxon>
        <taxon>Pseudomonadota</taxon>
        <taxon>Gammaproteobacteria</taxon>
        <taxon>Enterobacterales</taxon>
        <taxon>Yersiniaceae</taxon>
        <taxon>Serratia</taxon>
    </lineage>
</organism>
<evidence type="ECO:0000256" key="6">
    <source>
        <dbReference type="ARBA" id="ARBA00022989"/>
    </source>
</evidence>
<evidence type="ECO:0000256" key="2">
    <source>
        <dbReference type="ARBA" id="ARBA00022519"/>
    </source>
</evidence>
<comment type="subcellular location">
    <subcellularLocation>
        <location evidence="9">Cell inner membrane</location>
        <topology evidence="9">Single-pass membrane protein</topology>
    </subcellularLocation>
</comment>
<keyword evidence="8 9" id="KW-0012">Acyltransferase</keyword>
<evidence type="ECO:0000256" key="3">
    <source>
        <dbReference type="ARBA" id="ARBA00022679"/>
    </source>
</evidence>
<keyword evidence="4 9" id="KW-0812">Transmembrane</keyword>
<proteinExistence type="inferred from homology"/>
<protein>
    <recommendedName>
        <fullName evidence="9">Lipid A biosynthesis acyltransferase</fullName>
        <ecNumber evidence="9">2.3.1.242</ecNumber>
    </recommendedName>
    <alternativeName>
        <fullName evidence="9">Kdo(2)-lipid IV(A) acyltransferase</fullName>
    </alternativeName>
</protein>
<dbReference type="PANTHER" id="PTHR30606">
    <property type="entry name" value="LIPID A BIOSYNTHESIS LAUROYL ACYLTRANSFERASE"/>
    <property type="match status" value="1"/>
</dbReference>
<keyword evidence="7 9" id="KW-0472">Membrane</keyword>
<evidence type="ECO:0000313" key="10">
    <source>
        <dbReference type="EMBL" id="SAY41607.1"/>
    </source>
</evidence>
<dbReference type="NCBIfam" id="NF005340">
    <property type="entry name" value="PRK06860.1"/>
    <property type="match status" value="1"/>
</dbReference>
<feature type="short sequence motif" description="HXXXXD motif" evidence="9">
    <location>
        <begin position="127"/>
        <end position="132"/>
    </location>
</feature>
<dbReference type="InterPro" id="IPR011920">
    <property type="entry name" value="Lipid_A_LpxL_LpxP"/>
</dbReference>
<dbReference type="HAMAP" id="MF_01943">
    <property type="entry name" value="Lipid_A_LpxP"/>
    <property type="match status" value="1"/>
</dbReference>
<dbReference type="GO" id="GO:0036104">
    <property type="term" value="P:Kdo2-lipid A biosynthetic process"/>
    <property type="evidence" value="ECO:0007669"/>
    <property type="project" value="UniProtKB-UniRule"/>
</dbReference>
<dbReference type="EMBL" id="LT575490">
    <property type="protein sequence ID" value="SAY41607.1"/>
    <property type="molecule type" value="Genomic_DNA"/>
</dbReference>
<comment type="similarity">
    <text evidence="9">Belongs to the LpxL/LpxM/LpxP family. LpxP subfamily.</text>
</comment>
<evidence type="ECO:0000256" key="9">
    <source>
        <dbReference type="HAMAP-Rule" id="MF_01943"/>
    </source>
</evidence>
<dbReference type="NCBIfam" id="TIGR02207">
    <property type="entry name" value="lipid_A_htrB"/>
    <property type="match status" value="1"/>
</dbReference>
<dbReference type="GO" id="GO:0009409">
    <property type="term" value="P:response to cold"/>
    <property type="evidence" value="ECO:0007669"/>
    <property type="project" value="InterPro"/>
</dbReference>
<dbReference type="AlphaFoldDB" id="A0A1C3H996"/>
<dbReference type="CDD" id="cd07984">
    <property type="entry name" value="LPLAT_LABLAT-like"/>
    <property type="match status" value="1"/>
</dbReference>
<keyword evidence="3 9" id="KW-0808">Transferase</keyword>
<comment type="pathway">
    <text evidence="9">Bacterial outer membrane biogenesis; lipopolysaccharide biosynthesis.</text>
</comment>